<reference evidence="2" key="2">
    <citation type="submission" date="2022-01" db="EMBL/GenBank/DDBJ databases">
        <authorList>
            <person name="Yamashiro T."/>
            <person name="Shiraishi A."/>
            <person name="Satake H."/>
            <person name="Nakayama K."/>
        </authorList>
    </citation>
    <scope>NUCLEOTIDE SEQUENCE</scope>
</reference>
<organism evidence="2 3">
    <name type="scientific">Tanacetum coccineum</name>
    <dbReference type="NCBI Taxonomy" id="301880"/>
    <lineage>
        <taxon>Eukaryota</taxon>
        <taxon>Viridiplantae</taxon>
        <taxon>Streptophyta</taxon>
        <taxon>Embryophyta</taxon>
        <taxon>Tracheophyta</taxon>
        <taxon>Spermatophyta</taxon>
        <taxon>Magnoliopsida</taxon>
        <taxon>eudicotyledons</taxon>
        <taxon>Gunneridae</taxon>
        <taxon>Pentapetalae</taxon>
        <taxon>asterids</taxon>
        <taxon>campanulids</taxon>
        <taxon>Asterales</taxon>
        <taxon>Asteraceae</taxon>
        <taxon>Asteroideae</taxon>
        <taxon>Anthemideae</taxon>
        <taxon>Anthemidinae</taxon>
        <taxon>Tanacetum</taxon>
    </lineage>
</organism>
<evidence type="ECO:0000313" key="2">
    <source>
        <dbReference type="EMBL" id="GJT16377.1"/>
    </source>
</evidence>
<name>A0ABQ5BRH0_9ASTR</name>
<gene>
    <name evidence="2" type="ORF">Tco_0875083</name>
</gene>
<feature type="compositionally biased region" description="Polar residues" evidence="1">
    <location>
        <begin position="379"/>
        <end position="397"/>
    </location>
</feature>
<sequence>MSQSSYDSPLKGKEIVDITAQIPSANTIVPGMFKELLVYVRDTCPNAIKLNKKKVAVTPKNKVKKVRFAEPLTSSSNIKQVESSTTSDSNTHVLSPTRLKCSTSNCGSKPTCNKKNDRISRTPSRNMKNKVEDQPRKVNKKNSVVEPIHDVDVKYSLLKANSEPICANCKKSMFGGVHDMCLLDFVENVNSCAKSAKKHKKQNIWKPTGHVFTEVGLKWKPTGRTFTIVGLSKKDKIVESKNANHSEPNHIWGSNATDIPSSSSLFMTGYPDCSLVSGLWLFETYDKEPLSAHELSCALGKSKKSSHQPKAEDTNQEKLYLLHMDLCGPMSVVSINGKRDDWDHLFQPMFDEYFNPPSIAVSPVPIVAGPRAAVLADSPVSTSIDQDTPSTSIPSTQEQEHYLNISQGFEESPKTPTFCDDPLHESLHEDSTSQGSSSNVRQTH</sequence>
<evidence type="ECO:0000313" key="3">
    <source>
        <dbReference type="Proteomes" id="UP001151760"/>
    </source>
</evidence>
<evidence type="ECO:0000256" key="1">
    <source>
        <dbReference type="SAM" id="MobiDB-lite"/>
    </source>
</evidence>
<protein>
    <submittedName>
        <fullName evidence="2">Uncharacterized protein</fullName>
    </submittedName>
</protein>
<feature type="compositionally biased region" description="Polar residues" evidence="1">
    <location>
        <begin position="432"/>
        <end position="444"/>
    </location>
</feature>
<dbReference type="EMBL" id="BQNB010013469">
    <property type="protein sequence ID" value="GJT16377.1"/>
    <property type="molecule type" value="Genomic_DNA"/>
</dbReference>
<feature type="region of interest" description="Disordered" evidence="1">
    <location>
        <begin position="378"/>
        <end position="444"/>
    </location>
</feature>
<feature type="compositionally biased region" description="Polar residues" evidence="1">
    <location>
        <begin position="75"/>
        <end position="113"/>
    </location>
</feature>
<proteinExistence type="predicted"/>
<comment type="caution">
    <text evidence="2">The sequence shown here is derived from an EMBL/GenBank/DDBJ whole genome shotgun (WGS) entry which is preliminary data.</text>
</comment>
<reference evidence="2" key="1">
    <citation type="journal article" date="2022" name="Int. J. Mol. Sci.">
        <title>Draft Genome of Tanacetum Coccineum: Genomic Comparison of Closely Related Tanacetum-Family Plants.</title>
        <authorList>
            <person name="Yamashiro T."/>
            <person name="Shiraishi A."/>
            <person name="Nakayama K."/>
            <person name="Satake H."/>
        </authorList>
    </citation>
    <scope>NUCLEOTIDE SEQUENCE</scope>
</reference>
<dbReference type="Proteomes" id="UP001151760">
    <property type="component" value="Unassembled WGS sequence"/>
</dbReference>
<feature type="compositionally biased region" description="Basic and acidic residues" evidence="1">
    <location>
        <begin position="421"/>
        <end position="431"/>
    </location>
</feature>
<keyword evidence="3" id="KW-1185">Reference proteome</keyword>
<accession>A0ABQ5BRH0</accession>
<feature type="region of interest" description="Disordered" evidence="1">
    <location>
        <begin position="75"/>
        <end position="140"/>
    </location>
</feature>